<reference evidence="2" key="1">
    <citation type="journal article" date="2015" name="Genome Announc.">
        <title>Draft Genome Sequence of an Anaerobic Ammonium-Oxidizing Bacterium, "Candidatus Brocadia sinica".</title>
        <authorList>
            <person name="Oshiki M."/>
            <person name="Shinyako-Hata K."/>
            <person name="Satoh H."/>
            <person name="Okabe S."/>
        </authorList>
    </citation>
    <scope>NUCLEOTIDE SEQUENCE [LARGE SCALE GENOMIC DNA]</scope>
    <source>
        <strain evidence="2">JPN1</strain>
    </source>
</reference>
<evidence type="ECO:0000313" key="1">
    <source>
        <dbReference type="EMBL" id="GAN32105.1"/>
    </source>
</evidence>
<organism evidence="1 2">
    <name type="scientific">Candidatus Brocadia sinica JPN1</name>
    <dbReference type="NCBI Taxonomy" id="1197129"/>
    <lineage>
        <taxon>Bacteria</taxon>
        <taxon>Pseudomonadati</taxon>
        <taxon>Planctomycetota</taxon>
        <taxon>Candidatus Brocadiia</taxon>
        <taxon>Candidatus Brocadiales</taxon>
        <taxon>Candidatus Brocadiaceae</taxon>
        <taxon>Candidatus Brocadia</taxon>
    </lineage>
</organism>
<comment type="caution">
    <text evidence="1">The sequence shown here is derived from an EMBL/GenBank/DDBJ whole genome shotgun (WGS) entry which is preliminary data.</text>
</comment>
<name>A0ABQ0JTQ0_9BACT</name>
<proteinExistence type="predicted"/>
<dbReference type="EMBL" id="BAFN01000001">
    <property type="protein sequence ID" value="GAN32105.1"/>
    <property type="molecule type" value="Genomic_DNA"/>
</dbReference>
<sequence length="71" mass="8164">MGTKTLNKLIEDFSQLPLKDKEYAIDVIKKQLTEAKRDAIAKRAKEAMTNLKKRLVKRGTVKDLYKNLEGD</sequence>
<accession>A0ABQ0JTQ0</accession>
<gene>
    <name evidence="1" type="ORF">BROSI_A0615</name>
</gene>
<protein>
    <submittedName>
        <fullName evidence="1">Uncharacterized protein</fullName>
    </submittedName>
</protein>
<evidence type="ECO:0000313" key="2">
    <source>
        <dbReference type="Proteomes" id="UP000032309"/>
    </source>
</evidence>
<dbReference type="Proteomes" id="UP000032309">
    <property type="component" value="Unassembled WGS sequence"/>
</dbReference>
<keyword evidence="2" id="KW-1185">Reference proteome</keyword>
<dbReference type="RefSeq" id="WP_052562241.1">
    <property type="nucleotide sequence ID" value="NZ_BAFN01000001.1"/>
</dbReference>